<dbReference type="PANTHER" id="PTHR37038:SF14">
    <property type="entry name" value="TRANSCRIPTIONAL ACTIVATOR"/>
    <property type="match status" value="1"/>
</dbReference>
<dbReference type="PANTHER" id="PTHR37038">
    <property type="entry name" value="TRANSCRIPTIONAL REGULATOR-RELATED"/>
    <property type="match status" value="1"/>
</dbReference>
<proteinExistence type="predicted"/>
<name>A0A9D9I1Q6_9FIRM</name>
<dbReference type="InterPro" id="IPR001387">
    <property type="entry name" value="Cro/C1-type_HTH"/>
</dbReference>
<dbReference type="CDD" id="cd00093">
    <property type="entry name" value="HTH_XRE"/>
    <property type="match status" value="1"/>
</dbReference>
<dbReference type="Pfam" id="PF18768">
    <property type="entry name" value="RNPP_C"/>
    <property type="match status" value="1"/>
</dbReference>
<sequence>MKRGIGNFLWNCIEEKKIKKKELCKGLCSQSELSKILVESKILSYFVMQRLLERMGISTESFEYIVPEKDYELCDLRYEIEHNLQEKQFENIKDLLEQYDSKIYNNTVHKQYIYYIKALVEIQIGDMEQALGFLEKSIAYTMPNGVYHDVILGLEEIKLLLFYQKLKYEYKTKTKRGQKKYYHFLEIMKKYVDDTIEDEEVKASIYPRITNDMIEICMENRHYKKAEELCKKTITLLRENFMLDGLLEHMKLLRIIYQNRKVDEKETYQIERMYQALCLFYKEAGDYKEEYLIGKSMKQISLGADVIKQIRNTYQLSQQKLANDIYTRESISRIENRKKNISYKKLREIIQTFGIDMDIYNTVLKTINFRTLQLEKEMTLHFKRREWKSARELLEKIKKELLEDSIVNEQFFQYNTAILQYEMKEINTNEYKERLEQALYLTKPKQFDIVNGYLTRQEVYIMNCISISIYEMGNKEKALQLWSQLLEHYDTSVGYDLFNYHNIILILSNLVKIMEESGKIEEAELIYERAIKLSKKARRADRIGRFLYMKGWILEHYKNQKEKAYPYYEQAFWIFILFKQYRYSETVRKYYKDITGSGLFLERIQDYQEE</sequence>
<gene>
    <name evidence="2" type="ORF">IAC13_08900</name>
</gene>
<reference evidence="2" key="1">
    <citation type="submission" date="2020-10" db="EMBL/GenBank/DDBJ databases">
        <authorList>
            <person name="Gilroy R."/>
        </authorList>
    </citation>
    <scope>NUCLEOTIDE SEQUENCE</scope>
    <source>
        <strain evidence="2">E3-2379</strain>
    </source>
</reference>
<dbReference type="SUPFAM" id="SSF48452">
    <property type="entry name" value="TPR-like"/>
    <property type="match status" value="1"/>
</dbReference>
<dbReference type="AlphaFoldDB" id="A0A9D9I1Q6"/>
<dbReference type="Gene3D" id="1.25.40.10">
    <property type="entry name" value="Tetratricopeptide repeat domain"/>
    <property type="match status" value="2"/>
</dbReference>
<dbReference type="InterPro" id="IPR010982">
    <property type="entry name" value="Lambda_DNA-bd_dom_sf"/>
</dbReference>
<evidence type="ECO:0000313" key="3">
    <source>
        <dbReference type="Proteomes" id="UP000823618"/>
    </source>
</evidence>
<comment type="caution">
    <text evidence="2">The sequence shown here is derived from an EMBL/GenBank/DDBJ whole genome shotgun (WGS) entry which is preliminary data.</text>
</comment>
<dbReference type="InterPro" id="IPR011990">
    <property type="entry name" value="TPR-like_helical_dom_sf"/>
</dbReference>
<dbReference type="Pfam" id="PF01381">
    <property type="entry name" value="HTH_3"/>
    <property type="match status" value="1"/>
</dbReference>
<accession>A0A9D9I1Q6</accession>
<evidence type="ECO:0000259" key="1">
    <source>
        <dbReference type="PROSITE" id="PS50943"/>
    </source>
</evidence>
<organism evidence="2 3">
    <name type="scientific">Candidatus Scybalomonas excrementavium</name>
    <dbReference type="NCBI Taxonomy" id="2840943"/>
    <lineage>
        <taxon>Bacteria</taxon>
        <taxon>Bacillati</taxon>
        <taxon>Bacillota</taxon>
        <taxon>Clostridia</taxon>
        <taxon>Lachnospirales</taxon>
        <taxon>Lachnospiraceae</taxon>
        <taxon>Lachnospiraceae incertae sedis</taxon>
        <taxon>Candidatus Scybalomonas</taxon>
    </lineage>
</organism>
<reference evidence="2" key="2">
    <citation type="journal article" date="2021" name="PeerJ">
        <title>Extensive microbial diversity within the chicken gut microbiome revealed by metagenomics and culture.</title>
        <authorList>
            <person name="Gilroy R."/>
            <person name="Ravi A."/>
            <person name="Getino M."/>
            <person name="Pursley I."/>
            <person name="Horton D.L."/>
            <person name="Alikhan N.F."/>
            <person name="Baker D."/>
            <person name="Gharbi K."/>
            <person name="Hall N."/>
            <person name="Watson M."/>
            <person name="Adriaenssens E.M."/>
            <person name="Foster-Nyarko E."/>
            <person name="Jarju S."/>
            <person name="Secka A."/>
            <person name="Antonio M."/>
            <person name="Oren A."/>
            <person name="Chaudhuri R.R."/>
            <person name="La Ragione R."/>
            <person name="Hildebrand F."/>
            <person name="Pallen M.J."/>
        </authorList>
    </citation>
    <scope>NUCLEOTIDE SEQUENCE</scope>
    <source>
        <strain evidence="2">E3-2379</strain>
    </source>
</reference>
<dbReference type="GO" id="GO:0003677">
    <property type="term" value="F:DNA binding"/>
    <property type="evidence" value="ECO:0007669"/>
    <property type="project" value="InterPro"/>
</dbReference>
<evidence type="ECO:0000313" key="2">
    <source>
        <dbReference type="EMBL" id="MBO8464035.1"/>
    </source>
</evidence>
<dbReference type="InterPro" id="IPR041315">
    <property type="entry name" value="PlcR_TPR"/>
</dbReference>
<dbReference type="PROSITE" id="PS50943">
    <property type="entry name" value="HTH_CROC1"/>
    <property type="match status" value="1"/>
</dbReference>
<dbReference type="SUPFAM" id="SSF47413">
    <property type="entry name" value="lambda repressor-like DNA-binding domains"/>
    <property type="match status" value="1"/>
</dbReference>
<dbReference type="EMBL" id="JADIML010000251">
    <property type="protein sequence ID" value="MBO8464035.1"/>
    <property type="molecule type" value="Genomic_DNA"/>
</dbReference>
<dbReference type="SMART" id="SM00530">
    <property type="entry name" value="HTH_XRE"/>
    <property type="match status" value="2"/>
</dbReference>
<protein>
    <submittedName>
        <fullName evidence="2">Helix-turn-helix transcriptional regulator</fullName>
    </submittedName>
</protein>
<dbReference type="Proteomes" id="UP000823618">
    <property type="component" value="Unassembled WGS sequence"/>
</dbReference>
<feature type="domain" description="HTH cro/C1-type" evidence="1">
    <location>
        <begin position="307"/>
        <end position="360"/>
    </location>
</feature>
<dbReference type="InterPro" id="IPR053163">
    <property type="entry name" value="HTH-type_regulator_Rgg"/>
</dbReference>